<comment type="caution">
    <text evidence="2">The sequence shown here is derived from an EMBL/GenBank/DDBJ whole genome shotgun (WGS) entry which is preliminary data.</text>
</comment>
<evidence type="ECO:0000256" key="1">
    <source>
        <dbReference type="SAM" id="MobiDB-lite"/>
    </source>
</evidence>
<accession>A0A0R3M979</accession>
<evidence type="ECO:0000313" key="2">
    <source>
        <dbReference type="EMBL" id="KRR14533.1"/>
    </source>
</evidence>
<organism evidence="2 3">
    <name type="scientific">Bradyrhizobium valentinum</name>
    <dbReference type="NCBI Taxonomy" id="1518501"/>
    <lineage>
        <taxon>Bacteria</taxon>
        <taxon>Pseudomonadati</taxon>
        <taxon>Pseudomonadota</taxon>
        <taxon>Alphaproteobacteria</taxon>
        <taxon>Hyphomicrobiales</taxon>
        <taxon>Nitrobacteraceae</taxon>
        <taxon>Bradyrhizobium</taxon>
    </lineage>
</organism>
<protein>
    <submittedName>
        <fullName evidence="2">Uncharacterized protein</fullName>
    </submittedName>
</protein>
<evidence type="ECO:0000313" key="3">
    <source>
        <dbReference type="Proteomes" id="UP000051913"/>
    </source>
</evidence>
<dbReference type="RefSeq" id="WP_057848399.1">
    <property type="nucleotide sequence ID" value="NZ_LLXX01000006.1"/>
</dbReference>
<reference evidence="2 3" key="1">
    <citation type="submission" date="2014-03" db="EMBL/GenBank/DDBJ databases">
        <title>Bradyrhizobium valentinum sp. nov., isolated from effective nodules of Lupinus mariae-josephae, a lupine endemic of basic-lime soils in Eastern Spain.</title>
        <authorList>
            <person name="Duran D."/>
            <person name="Rey L."/>
            <person name="Navarro A."/>
            <person name="Busquets A."/>
            <person name="Imperial J."/>
            <person name="Ruiz-Argueso T."/>
        </authorList>
    </citation>
    <scope>NUCLEOTIDE SEQUENCE [LARGE SCALE GENOMIC DNA]</scope>
    <source>
        <strain evidence="2 3">LmjM3</strain>
    </source>
</reference>
<dbReference type="Proteomes" id="UP000051913">
    <property type="component" value="Unassembled WGS sequence"/>
</dbReference>
<feature type="region of interest" description="Disordered" evidence="1">
    <location>
        <begin position="1"/>
        <end position="25"/>
    </location>
</feature>
<proteinExistence type="predicted"/>
<sequence>MLTRPPARRRQRNDKRERRRLAQQRYRANKQNHVVVAPVKVGELMLNYLVHVVHWLDEADADDARKIGEAIARGLTEAAEAKR</sequence>
<dbReference type="AlphaFoldDB" id="A0A0R3M979"/>
<name>A0A0R3M979_9BRAD</name>
<gene>
    <name evidence="2" type="ORF">CP49_25820</name>
</gene>
<keyword evidence="3" id="KW-1185">Reference proteome</keyword>
<dbReference type="EMBL" id="LLXX01000006">
    <property type="protein sequence ID" value="KRR14533.1"/>
    <property type="molecule type" value="Genomic_DNA"/>
</dbReference>